<feature type="signal peptide" evidence="1">
    <location>
        <begin position="1"/>
        <end position="25"/>
    </location>
</feature>
<proteinExistence type="predicted"/>
<organism evidence="2 3">
    <name type="scientific">Rugosimonospora africana</name>
    <dbReference type="NCBI Taxonomy" id="556532"/>
    <lineage>
        <taxon>Bacteria</taxon>
        <taxon>Bacillati</taxon>
        <taxon>Actinomycetota</taxon>
        <taxon>Actinomycetes</taxon>
        <taxon>Micromonosporales</taxon>
        <taxon>Micromonosporaceae</taxon>
        <taxon>Rugosimonospora</taxon>
    </lineage>
</organism>
<protein>
    <submittedName>
        <fullName evidence="2">Uncharacterized protein</fullName>
    </submittedName>
</protein>
<evidence type="ECO:0000256" key="1">
    <source>
        <dbReference type="SAM" id="SignalP"/>
    </source>
</evidence>
<dbReference type="RefSeq" id="WP_203920527.1">
    <property type="nucleotide sequence ID" value="NZ_BONZ01000049.1"/>
</dbReference>
<evidence type="ECO:0000313" key="3">
    <source>
        <dbReference type="Proteomes" id="UP000642748"/>
    </source>
</evidence>
<comment type="caution">
    <text evidence="2">The sequence shown here is derived from an EMBL/GenBank/DDBJ whole genome shotgun (WGS) entry which is preliminary data.</text>
</comment>
<dbReference type="EMBL" id="BONZ01000049">
    <property type="protein sequence ID" value="GIH16957.1"/>
    <property type="molecule type" value="Genomic_DNA"/>
</dbReference>
<accession>A0A8J3QVT3</accession>
<gene>
    <name evidence="2" type="ORF">Raf01_51290</name>
</gene>
<keyword evidence="1" id="KW-0732">Signal</keyword>
<sequence length="247" mass="27678">MASTRARRTWVSVAVGGLIAMAAIAPDVAAAPSLPRTTLALPRTTLASGTVPVKPEEPRPPLLPADFQATGRYIVRDLGIDVPFTWQGRNGDSQMTAGGPEYPIWFTNLIFHNTLYTLTYKWPNIPLFPPRRCDSLGFFNRQILNDKLKTSRFVGPEILQGNKDRYVNHWRVGVVVGSTRPGEFPRLPIGQADVYVDQRDPSQWVQVLHFGLQNLFDPELDEWFTLATFDRRPGQVTLPDRCPPPTS</sequence>
<feature type="chain" id="PRO_5039629276" evidence="1">
    <location>
        <begin position="26"/>
        <end position="247"/>
    </location>
</feature>
<dbReference type="Proteomes" id="UP000642748">
    <property type="component" value="Unassembled WGS sequence"/>
</dbReference>
<evidence type="ECO:0000313" key="2">
    <source>
        <dbReference type="EMBL" id="GIH16957.1"/>
    </source>
</evidence>
<keyword evidence="3" id="KW-1185">Reference proteome</keyword>
<reference evidence="2" key="1">
    <citation type="submission" date="2021-01" db="EMBL/GenBank/DDBJ databases">
        <title>Whole genome shotgun sequence of Rugosimonospora africana NBRC 104875.</title>
        <authorList>
            <person name="Komaki H."/>
            <person name="Tamura T."/>
        </authorList>
    </citation>
    <scope>NUCLEOTIDE SEQUENCE</scope>
    <source>
        <strain evidence="2">NBRC 104875</strain>
    </source>
</reference>
<name>A0A8J3QVT3_9ACTN</name>
<dbReference type="AlphaFoldDB" id="A0A8J3QVT3"/>